<reference evidence="12" key="2">
    <citation type="submission" date="2022-10" db="EMBL/GenBank/DDBJ databases">
        <authorList>
            <consortium name="ENA_rothamsted_submissions"/>
            <consortium name="culmorum"/>
            <person name="King R."/>
        </authorList>
    </citation>
    <scope>NUCLEOTIDE SEQUENCE</scope>
</reference>
<evidence type="ECO:0000256" key="4">
    <source>
        <dbReference type="ARBA" id="ARBA00022692"/>
    </source>
</evidence>
<comment type="similarity">
    <text evidence="2 8">Belongs to the anoctamin family.</text>
</comment>
<feature type="transmembrane region" description="Helical" evidence="8">
    <location>
        <begin position="443"/>
        <end position="467"/>
    </location>
</feature>
<feature type="transmembrane region" description="Helical" evidence="8">
    <location>
        <begin position="969"/>
        <end position="990"/>
    </location>
</feature>
<proteinExistence type="inferred from homology"/>
<evidence type="ECO:0000256" key="2">
    <source>
        <dbReference type="ARBA" id="ARBA00009671"/>
    </source>
</evidence>
<organism evidence="12 13">
    <name type="scientific">Chironomus riparius</name>
    <dbReference type="NCBI Taxonomy" id="315576"/>
    <lineage>
        <taxon>Eukaryota</taxon>
        <taxon>Metazoa</taxon>
        <taxon>Ecdysozoa</taxon>
        <taxon>Arthropoda</taxon>
        <taxon>Hexapoda</taxon>
        <taxon>Insecta</taxon>
        <taxon>Pterygota</taxon>
        <taxon>Neoptera</taxon>
        <taxon>Endopterygota</taxon>
        <taxon>Diptera</taxon>
        <taxon>Nematocera</taxon>
        <taxon>Chironomoidea</taxon>
        <taxon>Chironomidae</taxon>
        <taxon>Chironominae</taxon>
        <taxon>Chironomus</taxon>
    </lineage>
</organism>
<feature type="region of interest" description="Disordered" evidence="9">
    <location>
        <begin position="100"/>
        <end position="122"/>
    </location>
</feature>
<evidence type="ECO:0000259" key="10">
    <source>
        <dbReference type="Pfam" id="PF04547"/>
    </source>
</evidence>
<gene>
    <name evidence="12" type="ORF">CHIRRI_LOCUS8399</name>
</gene>
<dbReference type="Proteomes" id="UP001153620">
    <property type="component" value="Chromosome 2"/>
</dbReference>
<keyword evidence="6 8" id="KW-0472">Membrane</keyword>
<feature type="transmembrane region" description="Helical" evidence="8">
    <location>
        <begin position="813"/>
        <end position="839"/>
    </location>
</feature>
<dbReference type="InterPro" id="IPR049452">
    <property type="entry name" value="Anoctamin_TM"/>
</dbReference>
<feature type="transmembrane region" description="Helical" evidence="8">
    <location>
        <begin position="519"/>
        <end position="536"/>
    </location>
</feature>
<keyword evidence="13" id="KW-1185">Reference proteome</keyword>
<dbReference type="PANTHER" id="PTHR12308:SF83">
    <property type="entry name" value="ANOCTAMIN"/>
    <property type="match status" value="1"/>
</dbReference>
<accession>A0A9P0IYX9</accession>
<name>A0A9P0IYX9_9DIPT</name>
<dbReference type="InterPro" id="IPR032394">
    <property type="entry name" value="Anoct_dimer"/>
</dbReference>
<keyword evidence="7" id="KW-0325">Glycoprotein</keyword>
<keyword evidence="5 8" id="KW-1133">Transmembrane helix</keyword>
<evidence type="ECO:0000313" key="12">
    <source>
        <dbReference type="EMBL" id="CAH1722387.1"/>
    </source>
</evidence>
<comment type="subcellular location">
    <subcellularLocation>
        <location evidence="1">Cell membrane</location>
        <topology evidence="1">Multi-pass membrane protein</topology>
    </subcellularLocation>
    <subcellularLocation>
        <location evidence="8">Membrane</location>
        <topology evidence="8">Multi-pass membrane protein</topology>
    </subcellularLocation>
</comment>
<feature type="transmembrane region" description="Helical" evidence="8">
    <location>
        <begin position="731"/>
        <end position="751"/>
    </location>
</feature>
<keyword evidence="3" id="KW-1003">Cell membrane</keyword>
<keyword evidence="4 8" id="KW-0812">Transmembrane</keyword>
<dbReference type="InterPro" id="IPR007632">
    <property type="entry name" value="Anoctamin"/>
</dbReference>
<reference evidence="12" key="1">
    <citation type="submission" date="2022-01" db="EMBL/GenBank/DDBJ databases">
        <authorList>
            <person name="King R."/>
        </authorList>
    </citation>
    <scope>NUCLEOTIDE SEQUENCE</scope>
</reference>
<evidence type="ECO:0000259" key="11">
    <source>
        <dbReference type="Pfam" id="PF16178"/>
    </source>
</evidence>
<dbReference type="Pfam" id="PF16178">
    <property type="entry name" value="Anoct_dimer"/>
    <property type="match status" value="1"/>
</dbReference>
<feature type="transmembrane region" description="Helical" evidence="8">
    <location>
        <begin position="692"/>
        <end position="710"/>
    </location>
</feature>
<dbReference type="GO" id="GO:0005254">
    <property type="term" value="F:chloride channel activity"/>
    <property type="evidence" value="ECO:0007669"/>
    <property type="project" value="TreeGrafter"/>
</dbReference>
<dbReference type="GO" id="GO:0005886">
    <property type="term" value="C:plasma membrane"/>
    <property type="evidence" value="ECO:0007669"/>
    <property type="project" value="UniProtKB-SubCell"/>
</dbReference>
<evidence type="ECO:0000256" key="9">
    <source>
        <dbReference type="SAM" id="MobiDB-lite"/>
    </source>
</evidence>
<evidence type="ECO:0000256" key="7">
    <source>
        <dbReference type="ARBA" id="ARBA00023180"/>
    </source>
</evidence>
<evidence type="ECO:0000256" key="6">
    <source>
        <dbReference type="ARBA" id="ARBA00023136"/>
    </source>
</evidence>
<evidence type="ECO:0000256" key="1">
    <source>
        <dbReference type="ARBA" id="ARBA00004651"/>
    </source>
</evidence>
<dbReference type="OrthoDB" id="10262656at2759"/>
<feature type="compositionally biased region" description="Polar residues" evidence="9">
    <location>
        <begin position="102"/>
        <end position="113"/>
    </location>
</feature>
<dbReference type="AlphaFoldDB" id="A0A9P0IYX9"/>
<feature type="transmembrane region" description="Helical" evidence="8">
    <location>
        <begin position="600"/>
        <end position="623"/>
    </location>
</feature>
<feature type="domain" description="Anoctamin dimerisation" evidence="11">
    <location>
        <begin position="176"/>
        <end position="429"/>
    </location>
</feature>
<dbReference type="EMBL" id="OU895878">
    <property type="protein sequence ID" value="CAH1722387.1"/>
    <property type="molecule type" value="Genomic_DNA"/>
</dbReference>
<dbReference type="PANTHER" id="PTHR12308">
    <property type="entry name" value="ANOCTAMIN"/>
    <property type="match status" value="1"/>
</dbReference>
<dbReference type="Pfam" id="PF04547">
    <property type="entry name" value="Anoctamin"/>
    <property type="match status" value="1"/>
</dbReference>
<feature type="domain" description="Anoctamin transmembrane" evidence="10">
    <location>
        <begin position="432"/>
        <end position="1004"/>
    </location>
</feature>
<protein>
    <recommendedName>
        <fullName evidence="8">Anoctamin</fullName>
    </recommendedName>
</protein>
<sequence length="1095" mass="128102">MDDDKQKLDNDWYIAARNKSLLNNESVGDRRQLLNDNKAKSKTKSFLGNEISELNAMSKLSLLDGEDEKLKMDDNVSNRSSLHTKDELLNDLYGKDKFLASKENSPTSTSMRSSMKFDEPNDDISDEQEFEVISKTQSDLYLHVNGENNGENGYDETDYPENPFGDREGTTNPSLFFDDGSRSVDYVLVWKKILPPDDYDETDALKAKELDKITKEEEARASRRQVFEENLQIEGLQLEKYVVDDEIHFVKIHAPLEVLRRYAEILKLRMPMKESLCMQKAYNLQRRATFIDKIPGLTTVSERTKSTFNHFMKGFMRKFIVDEKHFPPISHRFTAIYSRDKEYLFDLQQPNFFTTWVRARVVQFILDRQRFSKEQAHDFSFGIERLVDDQTYIAAYALHDGELSTKGSRRHLLFTKWASVRKIFQYQPLDYIKNYFGVKIGIYFAWLGYYTYMLILASIAGIISFFYSIKLMNQNPITEQVCQENTTYVMCPLCDNLCDYWKLNETCLQSQITSLFDNHVTVIFAIFMSFWAALFLENWKRYSAEITHRWDLTGFDVHEEHPRPQYLARLKSIKREKKDYVTNVSEPNVPFWRMKLPATLLSISVVLLLIACAVATVLGVVLYRMSVLASLSFYRDLSTSFTILFTTTTAAIINLILIVIMNYAYESLAEWLTELELLRTQTEFDDSLTLKIYLLQFVNYYASIFYIAFFKGKFIGSPKSYNRFFDFRQEECGIGGCLMELFIQLAIIMIGKQSMSACVEMLWPVVMKYANRLRLRTGKNRDGSLKKDRRYVNDLKLIEFGSRGLFPEYLEMILQYGFITIFVVAFPLAPTFALINNIFEMRFDAKKLLQHYRRPIFARVRSIGIWYRILDCISKLSVITNGFIIAFTSDFIPRLVYVLYYSEHGNLTGYVDWTLSKFDVLEFRNGTQPLKTDFVNVTECRYQDFRYPPNHPNEYSRTAEFWNVMAARLIFVVIFENTVAVVMLLVRWLIPDVSAELRDQIRREAYITNEIIIKKEAEIASARSRTRNYIQSASKWDRLLANDFTGSQLDLFIHSENEARTRSRKKGNKVQNFIDNEVQRAENYKNNNNREETNV</sequence>
<evidence type="ECO:0000256" key="8">
    <source>
        <dbReference type="RuleBase" id="RU280814"/>
    </source>
</evidence>
<evidence type="ECO:0000256" key="3">
    <source>
        <dbReference type="ARBA" id="ARBA00022475"/>
    </source>
</evidence>
<feature type="transmembrane region" description="Helical" evidence="8">
    <location>
        <begin position="643"/>
        <end position="665"/>
    </location>
</feature>
<evidence type="ECO:0000313" key="13">
    <source>
        <dbReference type="Proteomes" id="UP001153620"/>
    </source>
</evidence>
<dbReference type="GO" id="GO:0046983">
    <property type="term" value="F:protein dimerization activity"/>
    <property type="evidence" value="ECO:0007669"/>
    <property type="project" value="InterPro"/>
</dbReference>
<evidence type="ECO:0000256" key="5">
    <source>
        <dbReference type="ARBA" id="ARBA00022989"/>
    </source>
</evidence>